<dbReference type="Proteomes" id="UP001179952">
    <property type="component" value="Unassembled WGS sequence"/>
</dbReference>
<evidence type="ECO:0000313" key="1">
    <source>
        <dbReference type="EMBL" id="KAK1281445.1"/>
    </source>
</evidence>
<dbReference type="EMBL" id="JAUJYN010000001">
    <property type="protein sequence ID" value="KAK1281445.1"/>
    <property type="molecule type" value="Genomic_DNA"/>
</dbReference>
<comment type="caution">
    <text evidence="1">The sequence shown here is derived from an EMBL/GenBank/DDBJ whole genome shotgun (WGS) entry which is preliminary data.</text>
</comment>
<dbReference type="AlphaFoldDB" id="A0AAV9BXB1"/>
<evidence type="ECO:0000313" key="2">
    <source>
        <dbReference type="Proteomes" id="UP001179952"/>
    </source>
</evidence>
<name>A0AAV9BXB1_ACOGR</name>
<protein>
    <submittedName>
        <fullName evidence="1">Uncharacterized protein</fullName>
    </submittedName>
</protein>
<reference evidence="1" key="1">
    <citation type="journal article" date="2023" name="Nat. Commun.">
        <title>Diploid and tetraploid genomes of Acorus and the evolution of monocots.</title>
        <authorList>
            <person name="Ma L."/>
            <person name="Liu K.W."/>
            <person name="Li Z."/>
            <person name="Hsiao Y.Y."/>
            <person name="Qi Y."/>
            <person name="Fu T."/>
            <person name="Tang G.D."/>
            <person name="Zhang D."/>
            <person name="Sun W.H."/>
            <person name="Liu D.K."/>
            <person name="Li Y."/>
            <person name="Chen G.Z."/>
            <person name="Liu X.D."/>
            <person name="Liao X.Y."/>
            <person name="Jiang Y.T."/>
            <person name="Yu X."/>
            <person name="Hao Y."/>
            <person name="Huang J."/>
            <person name="Zhao X.W."/>
            <person name="Ke S."/>
            <person name="Chen Y.Y."/>
            <person name="Wu W.L."/>
            <person name="Hsu J.L."/>
            <person name="Lin Y.F."/>
            <person name="Huang M.D."/>
            <person name="Li C.Y."/>
            <person name="Huang L."/>
            <person name="Wang Z.W."/>
            <person name="Zhao X."/>
            <person name="Zhong W.Y."/>
            <person name="Peng D.H."/>
            <person name="Ahmad S."/>
            <person name="Lan S."/>
            <person name="Zhang J.S."/>
            <person name="Tsai W.C."/>
            <person name="Van de Peer Y."/>
            <person name="Liu Z.J."/>
        </authorList>
    </citation>
    <scope>NUCLEOTIDE SEQUENCE</scope>
    <source>
        <strain evidence="1">SCP</strain>
    </source>
</reference>
<reference evidence="1" key="2">
    <citation type="submission" date="2023-06" db="EMBL/GenBank/DDBJ databases">
        <authorList>
            <person name="Ma L."/>
            <person name="Liu K.-W."/>
            <person name="Li Z."/>
            <person name="Hsiao Y.-Y."/>
            <person name="Qi Y."/>
            <person name="Fu T."/>
            <person name="Tang G."/>
            <person name="Zhang D."/>
            <person name="Sun W.-H."/>
            <person name="Liu D.-K."/>
            <person name="Li Y."/>
            <person name="Chen G.-Z."/>
            <person name="Liu X.-D."/>
            <person name="Liao X.-Y."/>
            <person name="Jiang Y.-T."/>
            <person name="Yu X."/>
            <person name="Hao Y."/>
            <person name="Huang J."/>
            <person name="Zhao X.-W."/>
            <person name="Ke S."/>
            <person name="Chen Y.-Y."/>
            <person name="Wu W.-L."/>
            <person name="Hsu J.-L."/>
            <person name="Lin Y.-F."/>
            <person name="Huang M.-D."/>
            <person name="Li C.-Y."/>
            <person name="Huang L."/>
            <person name="Wang Z.-W."/>
            <person name="Zhao X."/>
            <person name="Zhong W.-Y."/>
            <person name="Peng D.-H."/>
            <person name="Ahmad S."/>
            <person name="Lan S."/>
            <person name="Zhang J.-S."/>
            <person name="Tsai W.-C."/>
            <person name="Van De Peer Y."/>
            <person name="Liu Z.-J."/>
        </authorList>
    </citation>
    <scope>NUCLEOTIDE SEQUENCE</scope>
    <source>
        <strain evidence="1">SCP</strain>
        <tissue evidence="1">Leaves</tissue>
    </source>
</reference>
<organism evidence="1 2">
    <name type="scientific">Acorus gramineus</name>
    <name type="common">Dwarf sweet flag</name>
    <dbReference type="NCBI Taxonomy" id="55184"/>
    <lineage>
        <taxon>Eukaryota</taxon>
        <taxon>Viridiplantae</taxon>
        <taxon>Streptophyta</taxon>
        <taxon>Embryophyta</taxon>
        <taxon>Tracheophyta</taxon>
        <taxon>Spermatophyta</taxon>
        <taxon>Magnoliopsida</taxon>
        <taxon>Liliopsida</taxon>
        <taxon>Acoraceae</taxon>
        <taxon>Acorus</taxon>
    </lineage>
</organism>
<accession>A0AAV9BXB1</accession>
<proteinExistence type="predicted"/>
<gene>
    <name evidence="1" type="ORF">QJS04_geneDACA014233</name>
</gene>
<keyword evidence="2" id="KW-1185">Reference proteome</keyword>
<sequence length="173" mass="20292">MDGCRKPHLVKWDIICRSKKEGGMGVLDFRNMNKALLGKWLWRLLVDPEALWSRVIREKYYPACSRLNLIPRKRVSISNVWRNILEVVEEIKESLQFVPGNGVEIRFWKDAWLNGSSPASLFPNLFRVAIDEDDLIRDSFMCEVNSIIWMPRLRRNLSDEELEEFSSLLGCLH</sequence>